<dbReference type="Proteomes" id="UP001596104">
    <property type="component" value="Unassembled WGS sequence"/>
</dbReference>
<name>A0ABW0H9J9_9HYPH</name>
<proteinExistence type="predicted"/>
<feature type="compositionally biased region" description="Basic and acidic residues" evidence="1">
    <location>
        <begin position="52"/>
        <end position="63"/>
    </location>
</feature>
<keyword evidence="3" id="KW-1185">Reference proteome</keyword>
<sequence>MATDTATSERARARTLGARFYRGFACEAHPDALRYTVNGRCVECAKAERKAAAPANRERDAARKRLARQAAAERPRQPVARASDFADLLG</sequence>
<comment type="caution">
    <text evidence="2">The sequence shown here is derived from an EMBL/GenBank/DDBJ whole genome shotgun (WGS) entry which is preliminary data.</text>
</comment>
<evidence type="ECO:0000256" key="1">
    <source>
        <dbReference type="SAM" id="MobiDB-lite"/>
    </source>
</evidence>
<organism evidence="2 3">
    <name type="scientific">Bosea vestrisii</name>
    <dbReference type="NCBI Taxonomy" id="151416"/>
    <lineage>
        <taxon>Bacteria</taxon>
        <taxon>Pseudomonadati</taxon>
        <taxon>Pseudomonadota</taxon>
        <taxon>Alphaproteobacteria</taxon>
        <taxon>Hyphomicrobiales</taxon>
        <taxon>Boseaceae</taxon>
        <taxon>Bosea</taxon>
    </lineage>
</organism>
<reference evidence="3" key="1">
    <citation type="journal article" date="2019" name="Int. J. Syst. Evol. Microbiol.">
        <title>The Global Catalogue of Microorganisms (GCM) 10K type strain sequencing project: providing services to taxonomists for standard genome sequencing and annotation.</title>
        <authorList>
            <consortium name="The Broad Institute Genomics Platform"/>
            <consortium name="The Broad Institute Genome Sequencing Center for Infectious Disease"/>
            <person name="Wu L."/>
            <person name="Ma J."/>
        </authorList>
    </citation>
    <scope>NUCLEOTIDE SEQUENCE [LARGE SCALE GENOMIC DNA]</scope>
    <source>
        <strain evidence="3">CGMCC 1.16326</strain>
    </source>
</reference>
<gene>
    <name evidence="2" type="ORF">ACFPPC_08370</name>
</gene>
<feature type="region of interest" description="Disordered" evidence="1">
    <location>
        <begin position="52"/>
        <end position="90"/>
    </location>
</feature>
<accession>A0ABW0H9J9</accession>
<evidence type="ECO:0000313" key="3">
    <source>
        <dbReference type="Proteomes" id="UP001596104"/>
    </source>
</evidence>
<evidence type="ECO:0000313" key="2">
    <source>
        <dbReference type="EMBL" id="MFC5392649.1"/>
    </source>
</evidence>
<dbReference type="RefSeq" id="WP_377007472.1">
    <property type="nucleotide sequence ID" value="NZ_JBHSLV010000013.1"/>
</dbReference>
<protein>
    <submittedName>
        <fullName evidence="2">Uncharacterized protein</fullName>
    </submittedName>
</protein>
<dbReference type="EMBL" id="JBHSLV010000013">
    <property type="protein sequence ID" value="MFC5392649.1"/>
    <property type="molecule type" value="Genomic_DNA"/>
</dbReference>